<accession>A0A7W9SDP3</accession>
<keyword evidence="5 7" id="KW-1133">Transmembrane helix</keyword>
<dbReference type="InterPro" id="IPR050833">
    <property type="entry name" value="Poly_Biosynth_Transport"/>
</dbReference>
<gene>
    <name evidence="8" type="ORF">HNQ46_000199</name>
</gene>
<sequence>MGEVTQNKEGWKGKILSGLFWRFLEQISYQGIQLIFSLFLLRILDTEEVGAVSVISIFITIANTFIQSGFSQALMQKKEIKEEDYSSVFYLTLALSGGIYLLFYGISPFVAEFYHLPVLESLLRQMSILLFPGAVISIQMAYAGRALQFRPIFLASFFSSLFSGVLAVFLAYRGYGSFAMAYQQISYYFFTMLILFLCLPWRPKLLFKLSSLSALFHFGWKILFSGLLDQIWQNIYGLVIGKRYKVEELALYNRGEMFPKLLSSTLSTMISGVMFPAFSKMQEEKDALQEMARKTIRFSAFLLFPILFGLMAVAKPFIILLLTKKWIGMLSYLRFLSVTYLFLPLHMCNLQLMNSQGRSDLFLKLEIIKKILGIGILLLTFPFGIFVMLFGKNVGEVLCLYLNAKPNEKLIQYGFLSQVKDCLASFTASFLMGGIVYLVQGFLEKRGMTELWQLIVLIPLGAICYTVVSFIVNRNDIKTLCSFIHVRNKFK</sequence>
<dbReference type="GO" id="GO:0005886">
    <property type="term" value="C:plasma membrane"/>
    <property type="evidence" value="ECO:0007669"/>
    <property type="project" value="UniProtKB-SubCell"/>
</dbReference>
<evidence type="ECO:0000256" key="7">
    <source>
        <dbReference type="SAM" id="Phobius"/>
    </source>
</evidence>
<name>A0A7W9SDP3_9FIRM</name>
<dbReference type="EMBL" id="JACHHH010000001">
    <property type="protein sequence ID" value="MBB6040238.1"/>
    <property type="molecule type" value="Genomic_DNA"/>
</dbReference>
<keyword evidence="3" id="KW-1003">Cell membrane</keyword>
<dbReference type="Proteomes" id="UP000522163">
    <property type="component" value="Unassembled WGS sequence"/>
</dbReference>
<feature type="transmembrane region" description="Helical" evidence="7">
    <location>
        <begin position="184"/>
        <end position="201"/>
    </location>
</feature>
<dbReference type="RefSeq" id="WP_183681780.1">
    <property type="nucleotide sequence ID" value="NZ_JACHHH010000001.1"/>
</dbReference>
<evidence type="ECO:0000256" key="3">
    <source>
        <dbReference type="ARBA" id="ARBA00022475"/>
    </source>
</evidence>
<dbReference type="AlphaFoldDB" id="A0A7W9SDP3"/>
<comment type="subcellular location">
    <subcellularLocation>
        <location evidence="1">Cell membrane</location>
        <topology evidence="1">Multi-pass membrane protein</topology>
    </subcellularLocation>
</comment>
<protein>
    <submittedName>
        <fullName evidence="8">O-antigen/teichoic acid export membrane protein</fullName>
    </submittedName>
</protein>
<dbReference type="PANTHER" id="PTHR30250:SF10">
    <property type="entry name" value="LIPOPOLYSACCHARIDE BIOSYNTHESIS PROTEIN WZXC"/>
    <property type="match status" value="1"/>
</dbReference>
<dbReference type="CDD" id="cd13127">
    <property type="entry name" value="MATE_tuaB_like"/>
    <property type="match status" value="1"/>
</dbReference>
<evidence type="ECO:0000256" key="6">
    <source>
        <dbReference type="ARBA" id="ARBA00023136"/>
    </source>
</evidence>
<feature type="transmembrane region" description="Helical" evidence="7">
    <location>
        <begin position="329"/>
        <end position="350"/>
    </location>
</feature>
<evidence type="ECO:0000313" key="9">
    <source>
        <dbReference type="Proteomes" id="UP000522163"/>
    </source>
</evidence>
<feature type="transmembrane region" description="Helical" evidence="7">
    <location>
        <begin position="49"/>
        <end position="66"/>
    </location>
</feature>
<evidence type="ECO:0000256" key="4">
    <source>
        <dbReference type="ARBA" id="ARBA00022692"/>
    </source>
</evidence>
<organism evidence="8 9">
    <name type="scientific">Oribacterium sinus</name>
    <dbReference type="NCBI Taxonomy" id="237576"/>
    <lineage>
        <taxon>Bacteria</taxon>
        <taxon>Bacillati</taxon>
        <taxon>Bacillota</taxon>
        <taxon>Clostridia</taxon>
        <taxon>Lachnospirales</taxon>
        <taxon>Lachnospiraceae</taxon>
        <taxon>Oribacterium</taxon>
    </lineage>
</organism>
<keyword evidence="6 7" id="KW-0472">Membrane</keyword>
<feature type="transmembrane region" description="Helical" evidence="7">
    <location>
        <begin position="87"/>
        <end position="106"/>
    </location>
</feature>
<keyword evidence="4 7" id="KW-0812">Transmembrane</keyword>
<feature type="transmembrane region" description="Helical" evidence="7">
    <location>
        <begin position="371"/>
        <end position="390"/>
    </location>
</feature>
<evidence type="ECO:0000256" key="5">
    <source>
        <dbReference type="ARBA" id="ARBA00022989"/>
    </source>
</evidence>
<feature type="transmembrane region" description="Helical" evidence="7">
    <location>
        <begin position="261"/>
        <end position="279"/>
    </location>
</feature>
<evidence type="ECO:0000313" key="8">
    <source>
        <dbReference type="EMBL" id="MBB6040238.1"/>
    </source>
</evidence>
<proteinExistence type="inferred from homology"/>
<evidence type="ECO:0000256" key="1">
    <source>
        <dbReference type="ARBA" id="ARBA00004651"/>
    </source>
</evidence>
<dbReference type="GeneID" id="85013771"/>
<dbReference type="PANTHER" id="PTHR30250">
    <property type="entry name" value="PST FAMILY PREDICTED COLANIC ACID TRANSPORTER"/>
    <property type="match status" value="1"/>
</dbReference>
<reference evidence="8 9" key="1">
    <citation type="submission" date="2020-08" db="EMBL/GenBank/DDBJ databases">
        <title>Genomic Encyclopedia of Type Strains, Phase IV (KMG-IV): sequencing the most valuable type-strain genomes for metagenomic binning, comparative biology and taxonomic classification.</title>
        <authorList>
            <person name="Goeker M."/>
        </authorList>
    </citation>
    <scope>NUCLEOTIDE SEQUENCE [LARGE SCALE GENOMIC DNA]</scope>
    <source>
        <strain evidence="8 9">DSM 17245</strain>
    </source>
</reference>
<evidence type="ECO:0000256" key="2">
    <source>
        <dbReference type="ARBA" id="ARBA00007430"/>
    </source>
</evidence>
<feature type="transmembrane region" description="Helical" evidence="7">
    <location>
        <begin position="126"/>
        <end position="144"/>
    </location>
</feature>
<feature type="transmembrane region" description="Helical" evidence="7">
    <location>
        <begin position="451"/>
        <end position="472"/>
    </location>
</feature>
<feature type="transmembrane region" description="Helical" evidence="7">
    <location>
        <begin position="151"/>
        <end position="172"/>
    </location>
</feature>
<comment type="caution">
    <text evidence="8">The sequence shown here is derived from an EMBL/GenBank/DDBJ whole genome shotgun (WGS) entry which is preliminary data.</text>
</comment>
<dbReference type="Pfam" id="PF13440">
    <property type="entry name" value="Polysacc_synt_3"/>
    <property type="match status" value="1"/>
</dbReference>
<feature type="transmembrane region" description="Helical" evidence="7">
    <location>
        <begin position="20"/>
        <end position="43"/>
    </location>
</feature>
<feature type="transmembrane region" description="Helical" evidence="7">
    <location>
        <begin position="300"/>
        <end position="323"/>
    </location>
</feature>
<comment type="similarity">
    <text evidence="2">Belongs to the polysaccharide synthase family.</text>
</comment>